<evidence type="ECO:0000256" key="1">
    <source>
        <dbReference type="ARBA" id="ARBA00001231"/>
    </source>
</evidence>
<protein>
    <recommendedName>
        <fullName evidence="3">beta-N-acetylhexosaminidase</fullName>
        <ecNumber evidence="3">3.2.1.52</ecNumber>
    </recommendedName>
</protein>
<proteinExistence type="inferred from homology"/>
<dbReference type="InterPro" id="IPR036962">
    <property type="entry name" value="Glyco_hydro_3_N_sf"/>
</dbReference>
<dbReference type="PANTHER" id="PTHR30480:SF13">
    <property type="entry name" value="BETA-HEXOSAMINIDASE"/>
    <property type="match status" value="1"/>
</dbReference>
<dbReference type="EC" id="3.2.1.52" evidence="3"/>
<evidence type="ECO:0000313" key="10">
    <source>
        <dbReference type="Proteomes" id="UP000243528"/>
    </source>
</evidence>
<dbReference type="AlphaFoldDB" id="A0A2P8DKV6"/>
<dbReference type="InterPro" id="IPR050226">
    <property type="entry name" value="NagZ_Beta-hexosaminidase"/>
</dbReference>
<dbReference type="SUPFAM" id="SSF51445">
    <property type="entry name" value="(Trans)glycosidases"/>
    <property type="match status" value="1"/>
</dbReference>
<dbReference type="InterPro" id="IPR017853">
    <property type="entry name" value="GH"/>
</dbReference>
<feature type="chain" id="PRO_5038622482" description="beta-N-acetylhexosaminidase" evidence="7">
    <location>
        <begin position="29"/>
        <end position="419"/>
    </location>
</feature>
<feature type="domain" description="Glycoside hydrolase family 3 N-terminal" evidence="8">
    <location>
        <begin position="83"/>
        <end position="405"/>
    </location>
</feature>
<evidence type="ECO:0000256" key="2">
    <source>
        <dbReference type="ARBA" id="ARBA00005336"/>
    </source>
</evidence>
<comment type="catalytic activity">
    <reaction evidence="1">
        <text>Hydrolysis of terminal non-reducing N-acetyl-D-hexosamine residues in N-acetyl-beta-D-hexosaminides.</text>
        <dbReference type="EC" id="3.2.1.52"/>
    </reaction>
</comment>
<dbReference type="EMBL" id="PYGE01000021">
    <property type="protein sequence ID" value="PSK97856.1"/>
    <property type="molecule type" value="Genomic_DNA"/>
</dbReference>
<reference evidence="9 10" key="1">
    <citation type="submission" date="2018-03" db="EMBL/GenBank/DDBJ databases">
        <title>Genomic Encyclopedia of Archaeal and Bacterial Type Strains, Phase II (KMG-II): from individual species to whole genera.</title>
        <authorList>
            <person name="Goeker M."/>
        </authorList>
    </citation>
    <scope>NUCLEOTIDE SEQUENCE [LARGE SCALE GENOMIC DNA]</scope>
    <source>
        <strain evidence="9 10">DSM 45211</strain>
    </source>
</reference>
<dbReference type="Proteomes" id="UP000243528">
    <property type="component" value="Unassembled WGS sequence"/>
</dbReference>
<evidence type="ECO:0000259" key="8">
    <source>
        <dbReference type="Pfam" id="PF00933"/>
    </source>
</evidence>
<dbReference type="PROSITE" id="PS51257">
    <property type="entry name" value="PROKAR_LIPOPROTEIN"/>
    <property type="match status" value="1"/>
</dbReference>
<dbReference type="Pfam" id="PF00933">
    <property type="entry name" value="Glyco_hydro_3"/>
    <property type="match status" value="1"/>
</dbReference>
<feature type="compositionally biased region" description="Low complexity" evidence="6">
    <location>
        <begin position="55"/>
        <end position="64"/>
    </location>
</feature>
<evidence type="ECO:0000313" key="9">
    <source>
        <dbReference type="EMBL" id="PSK97856.1"/>
    </source>
</evidence>
<evidence type="ECO:0000256" key="4">
    <source>
        <dbReference type="ARBA" id="ARBA00022801"/>
    </source>
</evidence>
<gene>
    <name evidence="9" type="ORF">CLV30_12112</name>
</gene>
<evidence type="ECO:0000256" key="5">
    <source>
        <dbReference type="ARBA" id="ARBA00023295"/>
    </source>
</evidence>
<dbReference type="GO" id="GO:0005975">
    <property type="term" value="P:carbohydrate metabolic process"/>
    <property type="evidence" value="ECO:0007669"/>
    <property type="project" value="InterPro"/>
</dbReference>
<evidence type="ECO:0000256" key="3">
    <source>
        <dbReference type="ARBA" id="ARBA00012663"/>
    </source>
</evidence>
<dbReference type="GO" id="GO:0004563">
    <property type="term" value="F:beta-N-acetylhexosaminidase activity"/>
    <property type="evidence" value="ECO:0007669"/>
    <property type="project" value="UniProtKB-EC"/>
</dbReference>
<comment type="caution">
    <text evidence="9">The sequence shown here is derived from an EMBL/GenBank/DDBJ whole genome shotgun (WGS) entry which is preliminary data.</text>
</comment>
<keyword evidence="5" id="KW-0326">Glycosidase</keyword>
<evidence type="ECO:0000256" key="6">
    <source>
        <dbReference type="SAM" id="MobiDB-lite"/>
    </source>
</evidence>
<dbReference type="PANTHER" id="PTHR30480">
    <property type="entry name" value="BETA-HEXOSAMINIDASE-RELATED"/>
    <property type="match status" value="1"/>
</dbReference>
<dbReference type="InterPro" id="IPR019800">
    <property type="entry name" value="Glyco_hydro_3_AS"/>
</dbReference>
<keyword evidence="4" id="KW-0378">Hydrolase</keyword>
<name>A0A2P8DKV6_9ACTN</name>
<dbReference type="GO" id="GO:0009254">
    <property type="term" value="P:peptidoglycan turnover"/>
    <property type="evidence" value="ECO:0007669"/>
    <property type="project" value="TreeGrafter"/>
</dbReference>
<sequence length="419" mass="42801">MRMTTGWPAGWVACVAALALSLTGCGGSDDTAAPDGTSPERTSPPGEPSPTGQHPTGPAGTTGPDDPDPAASCPERTLDRLNLAERVGQLFMGGVQVGESPAFVSQKLADTHVGSVLFIGQLTGGTDASARAAERARTVAGSPGGARPFVAVDQEGGLVQHLKGPGFSTMPSAQEQAEMSTDELRAAAASWGEELRAGGIDVDLAPVADVVPEDIGAANEPVGAIERGYGSDAQEVSSYVEAFVEGMDAAGVATAVKHFPGLGKVEGNTDFSSGVVDTRTSRDDPDLAPFGAGLDAGAEFLMVSLATYDRIDPERRAVFSPTIIDGMIRDDLGFDGVVVSDDLAAAAEVQSVPPGERALNFLEAGGDIVIASTAEVLPEMTQAVIDRAGSDPAFAGTVDEHALRVLETKARMGLLNCSG</sequence>
<accession>A0A2P8DKV6</accession>
<dbReference type="PROSITE" id="PS00775">
    <property type="entry name" value="GLYCOSYL_HYDROL_F3"/>
    <property type="match status" value="1"/>
</dbReference>
<keyword evidence="7" id="KW-0732">Signal</keyword>
<dbReference type="InterPro" id="IPR001764">
    <property type="entry name" value="Glyco_hydro_3_N"/>
</dbReference>
<dbReference type="RefSeq" id="WP_165358677.1">
    <property type="nucleotide sequence ID" value="NZ_PYGE01000021.1"/>
</dbReference>
<dbReference type="Gene3D" id="3.20.20.300">
    <property type="entry name" value="Glycoside hydrolase, family 3, N-terminal domain"/>
    <property type="match status" value="1"/>
</dbReference>
<feature type="signal peptide" evidence="7">
    <location>
        <begin position="1"/>
        <end position="28"/>
    </location>
</feature>
<feature type="region of interest" description="Disordered" evidence="6">
    <location>
        <begin position="27"/>
        <end position="74"/>
    </location>
</feature>
<comment type="similarity">
    <text evidence="2">Belongs to the glycosyl hydrolase 3 family.</text>
</comment>
<organism evidence="9 10">
    <name type="scientific">Haloactinopolyspora alba</name>
    <dbReference type="NCBI Taxonomy" id="648780"/>
    <lineage>
        <taxon>Bacteria</taxon>
        <taxon>Bacillati</taxon>
        <taxon>Actinomycetota</taxon>
        <taxon>Actinomycetes</taxon>
        <taxon>Jiangellales</taxon>
        <taxon>Jiangellaceae</taxon>
        <taxon>Haloactinopolyspora</taxon>
    </lineage>
</organism>
<evidence type="ECO:0000256" key="7">
    <source>
        <dbReference type="SAM" id="SignalP"/>
    </source>
</evidence>
<keyword evidence="10" id="KW-1185">Reference proteome</keyword>